<protein>
    <submittedName>
        <fullName evidence="14">Cytochrome P450 76AH20</fullName>
    </submittedName>
</protein>
<dbReference type="Pfam" id="PF00067">
    <property type="entry name" value="p450"/>
    <property type="match status" value="1"/>
</dbReference>
<accession>A0A9Y1LN21</accession>
<dbReference type="InterPro" id="IPR017972">
    <property type="entry name" value="Cyt_P450_CS"/>
</dbReference>
<dbReference type="GO" id="GO:0020037">
    <property type="term" value="F:heme binding"/>
    <property type="evidence" value="ECO:0007669"/>
    <property type="project" value="InterPro"/>
</dbReference>
<dbReference type="PRINTS" id="PR00463">
    <property type="entry name" value="EP450I"/>
</dbReference>
<dbReference type="FunFam" id="1.10.630.10:FF:000007">
    <property type="entry name" value="Cytochrome P450 76C4"/>
    <property type="match status" value="1"/>
</dbReference>
<keyword evidence="4 13" id="KW-0812">Transmembrane</keyword>
<evidence type="ECO:0000256" key="2">
    <source>
        <dbReference type="ARBA" id="ARBA00010617"/>
    </source>
</evidence>
<evidence type="ECO:0000256" key="1">
    <source>
        <dbReference type="ARBA" id="ARBA00004167"/>
    </source>
</evidence>
<evidence type="ECO:0000256" key="11">
    <source>
        <dbReference type="PIRSR" id="PIRSR602401-1"/>
    </source>
</evidence>
<dbReference type="GO" id="GO:0004497">
    <property type="term" value="F:monooxygenase activity"/>
    <property type="evidence" value="ECO:0007669"/>
    <property type="project" value="UniProtKB-KW"/>
</dbReference>
<keyword evidence="8 11" id="KW-0408">Iron</keyword>
<comment type="subcellular location">
    <subcellularLocation>
        <location evidence="1">Membrane</location>
        <topology evidence="1">Single-pass membrane protein</topology>
    </subcellularLocation>
</comment>
<reference evidence="14" key="1">
    <citation type="submission" date="2023-03" db="EMBL/GenBank/DDBJ databases">
        <authorList>
            <person name="Lanier E.R."/>
            <person name="Schlecht N.J."/>
        </authorList>
    </citation>
    <scope>NUCLEOTIDE SEQUENCE</scope>
</reference>
<dbReference type="InterPro" id="IPR036396">
    <property type="entry name" value="Cyt_P450_sf"/>
</dbReference>
<evidence type="ECO:0000256" key="4">
    <source>
        <dbReference type="ARBA" id="ARBA00022692"/>
    </source>
</evidence>
<dbReference type="GO" id="GO:0005506">
    <property type="term" value="F:iron ion binding"/>
    <property type="evidence" value="ECO:0007669"/>
    <property type="project" value="InterPro"/>
</dbReference>
<dbReference type="PANTHER" id="PTHR47950">
    <property type="entry name" value="CYTOCHROME P450, FAMILY 76, SUBFAMILY C, POLYPEPTIDE 5-RELATED"/>
    <property type="match status" value="1"/>
</dbReference>
<evidence type="ECO:0000256" key="9">
    <source>
        <dbReference type="ARBA" id="ARBA00023033"/>
    </source>
</evidence>
<dbReference type="GO" id="GO:0016020">
    <property type="term" value="C:membrane"/>
    <property type="evidence" value="ECO:0007669"/>
    <property type="project" value="UniProtKB-SubCell"/>
</dbReference>
<dbReference type="Gene3D" id="1.10.630.10">
    <property type="entry name" value="Cytochrome P450"/>
    <property type="match status" value="1"/>
</dbReference>
<sequence length="497" mass="56031">MDNYAIFIALFIVSWTCFLWIRSRGRKLAKLPPGPRPLPIVGNMLQLGNKPHQTFAQLSKKYGPLMSIHLGSVYTVIVSSPEMAKEVMLKFGGSFSSRHIAQAVHACDHDKISMGFLPVATTKWRDMRKICKEQMFANHSMEGSQGLRQEKLQQLLDYVQKCSETGKAVDIREAGFITTLNLMSATLFSFQATGFESKTTQEFKEIIEGVATIVGVPNFADYFPILKPFDPQGVMRRAESYFGQLLDKIDSYLVERLESRKTNPNAPKKTDLLETLIDISQGSEYQITNDDIKHLLLDLFVGGSETNTTSIEWIMSELLLNPDKQAKLREELKSVVGEGKEVRESDVARLPYLQAVIKEVMRYHPPGPLLLPRAAVTDQEVGGYLIPKGAQILTNVWAMGRDPSIWENPESFEPERFLDKRIDFKGQDFELIPFGAGRRICPGMPLANRILHMTTATLIHNFNWKLQVEDGDADHNAELFGLAVRRAVPLRAIPFKC</sequence>
<evidence type="ECO:0000256" key="6">
    <source>
        <dbReference type="ARBA" id="ARBA00022989"/>
    </source>
</evidence>
<dbReference type="SUPFAM" id="SSF48264">
    <property type="entry name" value="Cytochrome P450"/>
    <property type="match status" value="1"/>
</dbReference>
<name>A0A9Y1LN21_AJURE</name>
<evidence type="ECO:0000256" key="5">
    <source>
        <dbReference type="ARBA" id="ARBA00022723"/>
    </source>
</evidence>
<dbReference type="InterPro" id="IPR002401">
    <property type="entry name" value="Cyt_P450_E_grp-I"/>
</dbReference>
<organism evidence="14">
    <name type="scientific">Ajuga reptans</name>
    <name type="common">Bugle</name>
    <dbReference type="NCBI Taxonomy" id="38596"/>
    <lineage>
        <taxon>Eukaryota</taxon>
        <taxon>Viridiplantae</taxon>
        <taxon>Streptophyta</taxon>
        <taxon>Embryophyta</taxon>
        <taxon>Tracheophyta</taxon>
        <taxon>Spermatophyta</taxon>
        <taxon>Magnoliopsida</taxon>
        <taxon>eudicotyledons</taxon>
        <taxon>Gunneridae</taxon>
        <taxon>Pentapetalae</taxon>
        <taxon>asterids</taxon>
        <taxon>lamiids</taxon>
        <taxon>Lamiales</taxon>
        <taxon>Lamiaceae</taxon>
        <taxon>Ajugoideae</taxon>
        <taxon>Ajugeae</taxon>
        <taxon>Ajuga</taxon>
    </lineage>
</organism>
<keyword evidence="3 11" id="KW-0349">Heme</keyword>
<keyword evidence="7 12" id="KW-0560">Oxidoreductase</keyword>
<comment type="similarity">
    <text evidence="2 12">Belongs to the cytochrome P450 family.</text>
</comment>
<keyword evidence="6 13" id="KW-1133">Transmembrane helix</keyword>
<comment type="cofactor">
    <cofactor evidence="11">
        <name>heme</name>
        <dbReference type="ChEBI" id="CHEBI:30413"/>
    </cofactor>
</comment>
<dbReference type="PANTHER" id="PTHR47950:SF4">
    <property type="entry name" value="GERANIOL 8-HYDROXYLASE-LIKE"/>
    <property type="match status" value="1"/>
</dbReference>
<dbReference type="PROSITE" id="PS00086">
    <property type="entry name" value="CYTOCHROME_P450"/>
    <property type="match status" value="1"/>
</dbReference>
<dbReference type="EMBL" id="OQ675313">
    <property type="protein sequence ID" value="WET52777.1"/>
    <property type="molecule type" value="mRNA"/>
</dbReference>
<feature type="binding site" description="axial binding residue" evidence="11">
    <location>
        <position position="441"/>
    </location>
    <ligand>
        <name>heme</name>
        <dbReference type="ChEBI" id="CHEBI:30413"/>
    </ligand>
    <ligandPart>
        <name>Fe</name>
        <dbReference type="ChEBI" id="CHEBI:18248"/>
    </ligandPart>
</feature>
<evidence type="ECO:0000256" key="7">
    <source>
        <dbReference type="ARBA" id="ARBA00023002"/>
    </source>
</evidence>
<evidence type="ECO:0000256" key="3">
    <source>
        <dbReference type="ARBA" id="ARBA00022617"/>
    </source>
</evidence>
<evidence type="ECO:0000256" key="12">
    <source>
        <dbReference type="RuleBase" id="RU000461"/>
    </source>
</evidence>
<evidence type="ECO:0000256" key="10">
    <source>
        <dbReference type="ARBA" id="ARBA00023136"/>
    </source>
</evidence>
<keyword evidence="5 11" id="KW-0479">Metal-binding</keyword>
<keyword evidence="10 13" id="KW-0472">Membrane</keyword>
<dbReference type="InterPro" id="IPR001128">
    <property type="entry name" value="Cyt_P450"/>
</dbReference>
<keyword evidence="9 12" id="KW-0503">Monooxygenase</keyword>
<evidence type="ECO:0000256" key="8">
    <source>
        <dbReference type="ARBA" id="ARBA00023004"/>
    </source>
</evidence>
<evidence type="ECO:0000313" key="14">
    <source>
        <dbReference type="EMBL" id="WET52777.1"/>
    </source>
</evidence>
<feature type="transmembrane region" description="Helical" evidence="13">
    <location>
        <begin position="6"/>
        <end position="21"/>
    </location>
</feature>
<dbReference type="AlphaFoldDB" id="A0A9Y1LN21"/>
<dbReference type="CDD" id="cd11073">
    <property type="entry name" value="CYP76-like"/>
    <property type="match status" value="1"/>
</dbReference>
<proteinExistence type="evidence at transcript level"/>
<dbReference type="PRINTS" id="PR00385">
    <property type="entry name" value="P450"/>
</dbReference>
<evidence type="ECO:0000256" key="13">
    <source>
        <dbReference type="SAM" id="Phobius"/>
    </source>
</evidence>
<dbReference type="GO" id="GO:0016705">
    <property type="term" value="F:oxidoreductase activity, acting on paired donors, with incorporation or reduction of molecular oxygen"/>
    <property type="evidence" value="ECO:0007669"/>
    <property type="project" value="InterPro"/>
</dbReference>